<evidence type="ECO:0000256" key="1">
    <source>
        <dbReference type="SAM" id="SignalP"/>
    </source>
</evidence>
<keyword evidence="4" id="KW-1185">Reference proteome</keyword>
<keyword evidence="1" id="KW-0732">Signal</keyword>
<comment type="caution">
    <text evidence="3">The sequence shown here is derived from an EMBL/GenBank/DDBJ whole genome shotgun (WGS) entry which is preliminary data.</text>
</comment>
<dbReference type="Pfam" id="PF11412">
    <property type="entry name" value="DsbD_N"/>
    <property type="match status" value="1"/>
</dbReference>
<feature type="signal peptide" evidence="1">
    <location>
        <begin position="1"/>
        <end position="23"/>
    </location>
</feature>
<feature type="domain" description="Thiol:disulfide interchange protein DsbD N-terminal" evidence="2">
    <location>
        <begin position="46"/>
        <end position="150"/>
    </location>
</feature>
<organism evidence="3 4">
    <name type="scientific">Aquamicrobium terrae</name>
    <dbReference type="NCBI Taxonomy" id="1324945"/>
    <lineage>
        <taxon>Bacteria</taxon>
        <taxon>Pseudomonadati</taxon>
        <taxon>Pseudomonadota</taxon>
        <taxon>Alphaproteobacteria</taxon>
        <taxon>Hyphomicrobiales</taxon>
        <taxon>Phyllobacteriaceae</taxon>
        <taxon>Aquamicrobium</taxon>
    </lineage>
</organism>
<proteinExistence type="predicted"/>
<dbReference type="Proteomes" id="UP001549076">
    <property type="component" value="Unassembled WGS sequence"/>
</dbReference>
<feature type="chain" id="PRO_5045453903" evidence="1">
    <location>
        <begin position="24"/>
        <end position="267"/>
    </location>
</feature>
<sequence>MRSLSILPALLIAATLSGPPAHAASSDWHVSEGGRIRIVTANQPDAGGNLRGVLQIELKPGWKTYWRDPGDSGVPPQIMVDGPEVRQAELSFPAPTRHDDGYSEWAGYDSSVLLPIQFTLAGHHQPATIAAKVMIGMCERICIPVHADLVVDPDRSSQQVVEEAMVHNALAALPAPASPGFEASIATASDDTLTVEATLPEDARSAELFLAGEGGYAFATPVAKPADGKLVFEVPVVAKPAHKPDGQGLPYTLTSSAGAVSGFLPYP</sequence>
<gene>
    <name evidence="3" type="ORF">ABID37_003318</name>
</gene>
<evidence type="ECO:0000313" key="4">
    <source>
        <dbReference type="Proteomes" id="UP001549076"/>
    </source>
</evidence>
<evidence type="ECO:0000313" key="3">
    <source>
        <dbReference type="EMBL" id="MET3793095.1"/>
    </source>
</evidence>
<protein>
    <submittedName>
        <fullName evidence="3">DsbC/DsbD-like thiol-disulfide interchange protein</fullName>
    </submittedName>
</protein>
<dbReference type="InterPro" id="IPR028250">
    <property type="entry name" value="DsbDN"/>
</dbReference>
<reference evidence="3 4" key="1">
    <citation type="submission" date="2024-06" db="EMBL/GenBank/DDBJ databases">
        <title>Genomic Encyclopedia of Type Strains, Phase IV (KMG-IV): sequencing the most valuable type-strain genomes for metagenomic binning, comparative biology and taxonomic classification.</title>
        <authorList>
            <person name="Goeker M."/>
        </authorList>
    </citation>
    <scope>NUCLEOTIDE SEQUENCE [LARGE SCALE GENOMIC DNA]</scope>
    <source>
        <strain evidence="3 4">DSM 27865</strain>
    </source>
</reference>
<dbReference type="EMBL" id="JBEPML010000011">
    <property type="protein sequence ID" value="MET3793095.1"/>
    <property type="molecule type" value="Genomic_DNA"/>
</dbReference>
<accession>A0ABV2N209</accession>
<evidence type="ECO:0000259" key="2">
    <source>
        <dbReference type="Pfam" id="PF11412"/>
    </source>
</evidence>
<name>A0ABV2N209_9HYPH</name>